<dbReference type="RefSeq" id="WP_149894217.1">
    <property type="nucleotide sequence ID" value="NZ_JBHUFA010000013.1"/>
</dbReference>
<keyword evidence="2" id="KW-0378">Hydrolase</keyword>
<gene>
    <name evidence="2" type="ORF">ACFSC7_15765</name>
</gene>
<dbReference type="InterPro" id="IPR000073">
    <property type="entry name" value="AB_hydrolase_1"/>
</dbReference>
<dbReference type="PRINTS" id="PR00111">
    <property type="entry name" value="ABHYDROLASE"/>
</dbReference>
<evidence type="ECO:0000313" key="3">
    <source>
        <dbReference type="Proteomes" id="UP001597327"/>
    </source>
</evidence>
<dbReference type="PANTHER" id="PTHR43798:SF33">
    <property type="entry name" value="HYDROLASE, PUTATIVE (AFU_ORTHOLOGUE AFUA_2G14860)-RELATED"/>
    <property type="match status" value="1"/>
</dbReference>
<dbReference type="GO" id="GO:0016787">
    <property type="term" value="F:hydrolase activity"/>
    <property type="evidence" value="ECO:0007669"/>
    <property type="project" value="UniProtKB-KW"/>
</dbReference>
<keyword evidence="3" id="KW-1185">Reference proteome</keyword>
<evidence type="ECO:0000313" key="2">
    <source>
        <dbReference type="EMBL" id="MFD1696976.1"/>
    </source>
</evidence>
<dbReference type="Proteomes" id="UP001597327">
    <property type="component" value="Unassembled WGS sequence"/>
</dbReference>
<dbReference type="EMBL" id="JBHUFA010000013">
    <property type="protein sequence ID" value="MFD1696976.1"/>
    <property type="molecule type" value="Genomic_DNA"/>
</dbReference>
<name>A0ABW4K0P4_9HYPH</name>
<feature type="domain" description="AB hydrolase-1" evidence="1">
    <location>
        <begin position="60"/>
        <end position="305"/>
    </location>
</feature>
<dbReference type="InterPro" id="IPR029058">
    <property type="entry name" value="AB_hydrolase_fold"/>
</dbReference>
<protein>
    <submittedName>
        <fullName evidence="2">Alpha/beta fold hydrolase</fullName>
    </submittedName>
</protein>
<dbReference type="PANTHER" id="PTHR43798">
    <property type="entry name" value="MONOACYLGLYCEROL LIPASE"/>
    <property type="match status" value="1"/>
</dbReference>
<dbReference type="Pfam" id="PF12697">
    <property type="entry name" value="Abhydrolase_6"/>
    <property type="match status" value="1"/>
</dbReference>
<proteinExistence type="predicted"/>
<reference evidence="3" key="1">
    <citation type="journal article" date="2019" name="Int. J. Syst. Evol. Microbiol.">
        <title>The Global Catalogue of Microorganisms (GCM) 10K type strain sequencing project: providing services to taxonomists for standard genome sequencing and annotation.</title>
        <authorList>
            <consortium name="The Broad Institute Genomics Platform"/>
            <consortium name="The Broad Institute Genome Sequencing Center for Infectious Disease"/>
            <person name="Wu L."/>
            <person name="Ma J."/>
        </authorList>
    </citation>
    <scope>NUCLEOTIDE SEQUENCE [LARGE SCALE GENOMIC DNA]</scope>
    <source>
        <strain evidence="3">JCM 3369</strain>
    </source>
</reference>
<dbReference type="SUPFAM" id="SSF53474">
    <property type="entry name" value="alpha/beta-Hydrolases"/>
    <property type="match status" value="1"/>
</dbReference>
<sequence length="331" mass="36132">MTTFLVLAGALALLALYTLHRTRRIERDHPPTGEILRVDGVDMHYHRLPTQGRGAALPPLLFIHGASGNGWDQMSAFRPHLEGRAELIFVDRPGLGHSGRAEDHADPMEQARSIAGLLDRLGITQVVVIGHSLGGSVTAALGLLRPDLVRGLVFLAPATHPWPGGVTWYYRVAALPVIGPLFTWTLTLPIAERVAPASMKNVFAPDPAPADYDAAIRLPLLFRPRSFRANARDVAGLKAHVTRQAERYGELTQPTLIFTGDRDTVVWPHIHSDGLERDLPRAQKRLLPGAGHMPHHTHGAELAEAILELAEQVARFEGLHDGAQQNVLQPA</sequence>
<comment type="caution">
    <text evidence="2">The sequence shown here is derived from an EMBL/GenBank/DDBJ whole genome shotgun (WGS) entry which is preliminary data.</text>
</comment>
<accession>A0ABW4K0P4</accession>
<dbReference type="InterPro" id="IPR050266">
    <property type="entry name" value="AB_hydrolase_sf"/>
</dbReference>
<organism evidence="2 3">
    <name type="scientific">Roseibium aestuarii</name>
    <dbReference type="NCBI Taxonomy" id="2600299"/>
    <lineage>
        <taxon>Bacteria</taxon>
        <taxon>Pseudomonadati</taxon>
        <taxon>Pseudomonadota</taxon>
        <taxon>Alphaproteobacteria</taxon>
        <taxon>Hyphomicrobiales</taxon>
        <taxon>Stappiaceae</taxon>
        <taxon>Roseibium</taxon>
    </lineage>
</organism>
<dbReference type="Gene3D" id="3.40.50.1820">
    <property type="entry name" value="alpha/beta hydrolase"/>
    <property type="match status" value="1"/>
</dbReference>
<evidence type="ECO:0000259" key="1">
    <source>
        <dbReference type="Pfam" id="PF12697"/>
    </source>
</evidence>